<dbReference type="InterPro" id="IPR000121">
    <property type="entry name" value="PEP_util_C"/>
</dbReference>
<evidence type="ECO:0000256" key="16">
    <source>
        <dbReference type="ARBA" id="ARBA00033235"/>
    </source>
</evidence>
<dbReference type="GO" id="GO:0009401">
    <property type="term" value="P:phosphoenolpyruvate-dependent sugar phosphotransferase system"/>
    <property type="evidence" value="ECO:0007669"/>
    <property type="project" value="UniProtKB-KW"/>
</dbReference>
<accession>A0A933SBH2</accession>
<dbReference type="SUPFAM" id="SSF51621">
    <property type="entry name" value="Phosphoenolpyruvate/pyruvate domain"/>
    <property type="match status" value="1"/>
</dbReference>
<dbReference type="GO" id="GO:0005737">
    <property type="term" value="C:cytoplasm"/>
    <property type="evidence" value="ECO:0007669"/>
    <property type="project" value="UniProtKB-SubCell"/>
</dbReference>
<dbReference type="Pfam" id="PF05524">
    <property type="entry name" value="PEP-utilisers_N"/>
    <property type="match status" value="1"/>
</dbReference>
<comment type="subcellular location">
    <subcellularLocation>
        <location evidence="4 17">Cytoplasm</location>
    </subcellularLocation>
</comment>
<feature type="domain" description="PEP-utilising enzyme mobile" evidence="21">
    <location>
        <begin position="154"/>
        <end position="226"/>
    </location>
</feature>
<evidence type="ECO:0000256" key="4">
    <source>
        <dbReference type="ARBA" id="ARBA00004496"/>
    </source>
</evidence>
<dbReference type="InterPro" id="IPR006318">
    <property type="entry name" value="PTS_EI-like"/>
</dbReference>
<feature type="binding site" evidence="20">
    <location>
        <position position="456"/>
    </location>
    <ligand>
        <name>Mg(2+)</name>
        <dbReference type="ChEBI" id="CHEBI:18420"/>
    </ligand>
</feature>
<dbReference type="SUPFAM" id="SSF47831">
    <property type="entry name" value="Enzyme I of the PEP:sugar phosphotransferase system HPr-binding (sub)domain"/>
    <property type="match status" value="1"/>
</dbReference>
<dbReference type="Pfam" id="PF00391">
    <property type="entry name" value="PEP-utilizers"/>
    <property type="match status" value="1"/>
</dbReference>
<comment type="cofactor">
    <cofactor evidence="2 17 20">
        <name>Mg(2+)</name>
        <dbReference type="ChEBI" id="CHEBI:18420"/>
    </cofactor>
</comment>
<evidence type="ECO:0000256" key="7">
    <source>
        <dbReference type="ARBA" id="ARBA00016544"/>
    </source>
</evidence>
<name>A0A933SBH2_UNCEI</name>
<feature type="binding site" evidence="19">
    <location>
        <position position="466"/>
    </location>
    <ligand>
        <name>phosphoenolpyruvate</name>
        <dbReference type="ChEBI" id="CHEBI:58702"/>
    </ligand>
</feature>
<feature type="binding site" evidence="19">
    <location>
        <position position="297"/>
    </location>
    <ligand>
        <name>phosphoenolpyruvate</name>
        <dbReference type="ChEBI" id="CHEBI:58702"/>
    </ligand>
</feature>
<dbReference type="EMBL" id="JACRIW010000041">
    <property type="protein sequence ID" value="MBI5169057.1"/>
    <property type="molecule type" value="Genomic_DNA"/>
</dbReference>
<keyword evidence="9 17" id="KW-0963">Cytoplasm</keyword>
<evidence type="ECO:0000256" key="12">
    <source>
        <dbReference type="ARBA" id="ARBA00022683"/>
    </source>
</evidence>
<keyword evidence="15 17" id="KW-0460">Magnesium</keyword>
<evidence type="ECO:0000256" key="19">
    <source>
        <dbReference type="PIRSR" id="PIRSR000732-2"/>
    </source>
</evidence>
<evidence type="ECO:0000256" key="8">
    <source>
        <dbReference type="ARBA" id="ARBA00022448"/>
    </source>
</evidence>
<evidence type="ECO:0000259" key="23">
    <source>
        <dbReference type="Pfam" id="PF05524"/>
    </source>
</evidence>
<dbReference type="PANTHER" id="PTHR46244">
    <property type="entry name" value="PHOSPHOENOLPYRUVATE-PROTEIN PHOSPHOTRANSFERASE"/>
    <property type="match status" value="1"/>
</dbReference>
<keyword evidence="8 17" id="KW-0813">Transport</keyword>
<feature type="domain" description="Phosphotransferase system enzyme I N-terminal" evidence="23">
    <location>
        <begin position="4"/>
        <end position="127"/>
    </location>
</feature>
<dbReference type="InterPro" id="IPR023151">
    <property type="entry name" value="PEP_util_CS"/>
</dbReference>
<dbReference type="SUPFAM" id="SSF52009">
    <property type="entry name" value="Phosphohistidine domain"/>
    <property type="match status" value="1"/>
</dbReference>
<evidence type="ECO:0000256" key="15">
    <source>
        <dbReference type="ARBA" id="ARBA00022842"/>
    </source>
</evidence>
<gene>
    <name evidence="24" type="primary">ptsP</name>
    <name evidence="24" type="ORF">HZA61_06190</name>
</gene>
<evidence type="ECO:0000256" key="20">
    <source>
        <dbReference type="PIRSR" id="PIRSR000732-3"/>
    </source>
</evidence>
<keyword evidence="12 17" id="KW-0598">Phosphotransferase system</keyword>
<evidence type="ECO:0000313" key="24">
    <source>
        <dbReference type="EMBL" id="MBI5169057.1"/>
    </source>
</evidence>
<evidence type="ECO:0000256" key="3">
    <source>
        <dbReference type="ARBA" id="ARBA00002728"/>
    </source>
</evidence>
<comment type="function">
    <text evidence="3 17">General (non sugar-specific) component of the phosphoenolpyruvate-dependent sugar phosphotransferase system (sugar PTS). This major carbohydrate active-transport system catalyzes the phosphorylation of incoming sugar substrates concomitantly with their translocation across the cell membrane. Enzyme I transfers the phosphoryl group from phosphoenolpyruvate (PEP) to the phosphoryl carrier protein (HPr).</text>
</comment>
<reference evidence="24" key="1">
    <citation type="submission" date="2020-07" db="EMBL/GenBank/DDBJ databases">
        <title>Huge and variable diversity of episymbiotic CPR bacteria and DPANN archaea in groundwater ecosystems.</title>
        <authorList>
            <person name="He C.Y."/>
            <person name="Keren R."/>
            <person name="Whittaker M."/>
            <person name="Farag I.F."/>
            <person name="Doudna J."/>
            <person name="Cate J.H.D."/>
            <person name="Banfield J.F."/>
        </authorList>
    </citation>
    <scope>NUCLEOTIDE SEQUENCE</scope>
    <source>
        <strain evidence="24">NC_groundwater_1813_Pr3_B-0.1um_71_17</strain>
    </source>
</reference>
<comment type="caution">
    <text evidence="24">The sequence shown here is derived from an EMBL/GenBank/DDBJ whole genome shotgun (WGS) entry which is preliminary data.</text>
</comment>
<evidence type="ECO:0000259" key="21">
    <source>
        <dbReference type="Pfam" id="PF00391"/>
    </source>
</evidence>
<dbReference type="AlphaFoldDB" id="A0A933SBH2"/>
<feature type="active site" description="Proton donor" evidence="18">
    <location>
        <position position="503"/>
    </location>
</feature>
<feature type="binding site" evidence="20">
    <location>
        <position position="432"/>
    </location>
    <ligand>
        <name>Mg(2+)</name>
        <dbReference type="ChEBI" id="CHEBI:18420"/>
    </ligand>
</feature>
<evidence type="ECO:0000259" key="22">
    <source>
        <dbReference type="Pfam" id="PF02896"/>
    </source>
</evidence>
<feature type="binding site" evidence="19">
    <location>
        <begin position="455"/>
        <end position="456"/>
    </location>
    <ligand>
        <name>phosphoenolpyruvate</name>
        <dbReference type="ChEBI" id="CHEBI:58702"/>
    </ligand>
</feature>
<dbReference type="Pfam" id="PF02896">
    <property type="entry name" value="PEP-utilizers_C"/>
    <property type="match status" value="1"/>
</dbReference>
<comment type="similarity">
    <text evidence="5 17">Belongs to the PEP-utilizing enzyme family.</text>
</comment>
<feature type="active site" description="Tele-phosphohistidine intermediate" evidence="18">
    <location>
        <position position="190"/>
    </location>
</feature>
<dbReference type="InterPro" id="IPR036618">
    <property type="entry name" value="PtsI_HPr-bd_sf"/>
</dbReference>
<evidence type="ECO:0000256" key="13">
    <source>
        <dbReference type="ARBA" id="ARBA00022723"/>
    </source>
</evidence>
<dbReference type="EC" id="2.7.3.9" evidence="6 17"/>
<keyword evidence="13 17" id="KW-0479">Metal-binding</keyword>
<dbReference type="InterPro" id="IPR024692">
    <property type="entry name" value="PTS_EI"/>
</dbReference>
<evidence type="ECO:0000256" key="18">
    <source>
        <dbReference type="PIRSR" id="PIRSR000732-1"/>
    </source>
</evidence>
<keyword evidence="11 17" id="KW-0808">Transferase</keyword>
<dbReference type="Gene3D" id="3.50.30.10">
    <property type="entry name" value="Phosphohistidine domain"/>
    <property type="match status" value="1"/>
</dbReference>
<sequence length="587" mass="64964">MRFEGIAASPGIALGPVYRLEREHLAVREVVIASEDVVREIERFRSALDSARRDLTGIRDGIASELGEHEAHIYDAHLMMLDDPDLVQTVEKGIREDRRNAEFVFRAYMGRVAAHFENLENEYLRERRDDIVDCERRVLRELLGAASGQASDLREPSIVVAHELGPSEVAMLPRDLVLAFVLEVGGRTSHGAIVARGRGIPAVVSVRDALAKLERGMPVMVDGFEGVVVSDPDADARARYEARRLRLEARTRALATMQAERAETRDGHRIELAANLELPEDVYGAEASGADGIGLFRTEFFYLNRTDLPNEEEQYAAYRMVIERMQGRPVLFRTMDLGGDKVASYLGVTHETNPFLGMRGIRLALTSPEMFRTQIRAIYRASAHGKARLMFPMVSSVDELLRALQLRDEAIADLRARGCAFDPNVEVGIMIETPSAVWMADALAQHAQFFSIGSNDLIQYTLAMDRDNERLSHLYEPLDPAVLRGIHHTIRAAHDAGRWVGVCGEMAGDPQTAVLLLGLGVDELSVSCFDVPRIKAAIRSVRHEAAQALASEALACHSAAAVRRLVRDRVNALLPSFLAPERAGEAP</sequence>
<evidence type="ECO:0000256" key="9">
    <source>
        <dbReference type="ARBA" id="ARBA00022490"/>
    </source>
</evidence>
<dbReference type="Proteomes" id="UP000696931">
    <property type="component" value="Unassembled WGS sequence"/>
</dbReference>
<dbReference type="InterPro" id="IPR036637">
    <property type="entry name" value="Phosphohistidine_dom_sf"/>
</dbReference>
<dbReference type="InterPro" id="IPR008731">
    <property type="entry name" value="PTS_EIN"/>
</dbReference>
<protein>
    <recommendedName>
        <fullName evidence="7 17">Phosphoenolpyruvate-protein phosphotransferase</fullName>
        <ecNumber evidence="6 17">2.7.3.9</ecNumber>
    </recommendedName>
    <alternativeName>
        <fullName evidence="16 17">Phosphotransferase system, enzyme I</fullName>
    </alternativeName>
</protein>
<dbReference type="GO" id="GO:0008965">
    <property type="term" value="F:phosphoenolpyruvate-protein phosphotransferase activity"/>
    <property type="evidence" value="ECO:0007669"/>
    <property type="project" value="UniProtKB-EC"/>
</dbReference>
<dbReference type="NCBIfam" id="TIGR01417">
    <property type="entry name" value="PTS_I_fam"/>
    <property type="match status" value="1"/>
</dbReference>
<evidence type="ECO:0000256" key="17">
    <source>
        <dbReference type="PIRNR" id="PIRNR000732"/>
    </source>
</evidence>
<dbReference type="PROSITE" id="PS00742">
    <property type="entry name" value="PEP_ENZYMES_2"/>
    <property type="match status" value="1"/>
</dbReference>
<evidence type="ECO:0000256" key="10">
    <source>
        <dbReference type="ARBA" id="ARBA00022597"/>
    </source>
</evidence>
<dbReference type="InterPro" id="IPR008279">
    <property type="entry name" value="PEP-util_enz_mobile_dom"/>
</dbReference>
<organism evidence="24 25">
    <name type="scientific">Eiseniibacteriota bacterium</name>
    <dbReference type="NCBI Taxonomy" id="2212470"/>
    <lineage>
        <taxon>Bacteria</taxon>
        <taxon>Candidatus Eiseniibacteriota</taxon>
    </lineage>
</organism>
<dbReference type="PANTHER" id="PTHR46244:SF3">
    <property type="entry name" value="PHOSPHOENOLPYRUVATE-PROTEIN PHOSPHOTRANSFERASE"/>
    <property type="match status" value="1"/>
</dbReference>
<feature type="domain" description="PEP-utilising enzyme C-terminal" evidence="22">
    <location>
        <begin position="255"/>
        <end position="541"/>
    </location>
</feature>
<feature type="binding site" evidence="19">
    <location>
        <position position="333"/>
    </location>
    <ligand>
        <name>phosphoenolpyruvate</name>
        <dbReference type="ChEBI" id="CHEBI:58702"/>
    </ligand>
</feature>
<keyword evidence="14 17" id="KW-0418">Kinase</keyword>
<proteinExistence type="inferred from homology"/>
<dbReference type="PIRSF" id="PIRSF000732">
    <property type="entry name" value="PTS_enzyme_I"/>
    <property type="match status" value="1"/>
</dbReference>
<dbReference type="InterPro" id="IPR050499">
    <property type="entry name" value="PEP-utilizing_PTS_enzyme"/>
</dbReference>
<dbReference type="GO" id="GO:0016301">
    <property type="term" value="F:kinase activity"/>
    <property type="evidence" value="ECO:0007669"/>
    <property type="project" value="UniProtKB-KW"/>
</dbReference>
<evidence type="ECO:0000256" key="11">
    <source>
        <dbReference type="ARBA" id="ARBA00022679"/>
    </source>
</evidence>
<evidence type="ECO:0000256" key="1">
    <source>
        <dbReference type="ARBA" id="ARBA00000683"/>
    </source>
</evidence>
<evidence type="ECO:0000256" key="6">
    <source>
        <dbReference type="ARBA" id="ARBA00012232"/>
    </source>
</evidence>
<evidence type="ECO:0000256" key="14">
    <source>
        <dbReference type="ARBA" id="ARBA00022777"/>
    </source>
</evidence>
<dbReference type="Gene3D" id="1.10.274.10">
    <property type="entry name" value="PtsI, HPr-binding domain"/>
    <property type="match status" value="1"/>
</dbReference>
<dbReference type="PRINTS" id="PR01736">
    <property type="entry name" value="PHPHTRNFRASE"/>
</dbReference>
<dbReference type="Gene3D" id="3.20.20.60">
    <property type="entry name" value="Phosphoenolpyruvate-binding domains"/>
    <property type="match status" value="1"/>
</dbReference>
<evidence type="ECO:0000256" key="2">
    <source>
        <dbReference type="ARBA" id="ARBA00001946"/>
    </source>
</evidence>
<evidence type="ECO:0000313" key="25">
    <source>
        <dbReference type="Proteomes" id="UP000696931"/>
    </source>
</evidence>
<dbReference type="InterPro" id="IPR015813">
    <property type="entry name" value="Pyrv/PenolPyrv_kinase-like_dom"/>
</dbReference>
<keyword evidence="10 17" id="KW-0762">Sugar transport</keyword>
<dbReference type="InterPro" id="IPR040442">
    <property type="entry name" value="Pyrv_kinase-like_dom_sf"/>
</dbReference>
<evidence type="ECO:0000256" key="5">
    <source>
        <dbReference type="ARBA" id="ARBA00007837"/>
    </source>
</evidence>
<dbReference type="GO" id="GO:0046872">
    <property type="term" value="F:metal ion binding"/>
    <property type="evidence" value="ECO:0007669"/>
    <property type="project" value="UniProtKB-KW"/>
</dbReference>
<comment type="catalytic activity">
    <reaction evidence="1 17">
        <text>L-histidyl-[protein] + phosphoenolpyruvate = N(pros)-phospho-L-histidyl-[protein] + pyruvate</text>
        <dbReference type="Rhea" id="RHEA:23880"/>
        <dbReference type="Rhea" id="RHEA-COMP:9745"/>
        <dbReference type="Rhea" id="RHEA-COMP:9746"/>
        <dbReference type="ChEBI" id="CHEBI:15361"/>
        <dbReference type="ChEBI" id="CHEBI:29979"/>
        <dbReference type="ChEBI" id="CHEBI:58702"/>
        <dbReference type="ChEBI" id="CHEBI:64837"/>
        <dbReference type="EC" id="2.7.3.9"/>
    </reaction>
</comment>